<feature type="domain" description="Leucine-rich repeat-containing N-terminal plant-type" evidence="10">
    <location>
        <begin position="32"/>
        <end position="69"/>
    </location>
</feature>
<dbReference type="Pfam" id="PF08263">
    <property type="entry name" value="LRRNT_2"/>
    <property type="match status" value="1"/>
</dbReference>
<feature type="chain" id="PRO_5012219682" evidence="9">
    <location>
        <begin position="19"/>
        <end position="93"/>
    </location>
</feature>
<keyword evidence="8" id="KW-0325">Glycoprotein</keyword>
<name>A0A251U3J7_HELAN</name>
<keyword evidence="5" id="KW-0677">Repeat</keyword>
<sequence length="93" mass="10675">METRFLLIFTFLFFQTFGLSIITTSSNVICIASERQSLLIFKQTLKDKNNLLSTWHGVECCEWHGVLCDNQDGHVVNLICEVKHLWINASKVS</sequence>
<evidence type="ECO:0000313" key="11">
    <source>
        <dbReference type="EMBL" id="OTG17724.1"/>
    </source>
</evidence>
<proteinExistence type="predicted"/>
<organism evidence="11 12">
    <name type="scientific">Helianthus annuus</name>
    <name type="common">Common sunflower</name>
    <dbReference type="NCBI Taxonomy" id="4232"/>
    <lineage>
        <taxon>Eukaryota</taxon>
        <taxon>Viridiplantae</taxon>
        <taxon>Streptophyta</taxon>
        <taxon>Embryophyta</taxon>
        <taxon>Tracheophyta</taxon>
        <taxon>Spermatophyta</taxon>
        <taxon>Magnoliopsida</taxon>
        <taxon>eudicotyledons</taxon>
        <taxon>Gunneridae</taxon>
        <taxon>Pentapetalae</taxon>
        <taxon>asterids</taxon>
        <taxon>campanulids</taxon>
        <taxon>Asterales</taxon>
        <taxon>Asteraceae</taxon>
        <taxon>Asteroideae</taxon>
        <taxon>Heliantheae alliance</taxon>
        <taxon>Heliantheae</taxon>
        <taxon>Helianthus</taxon>
    </lineage>
</organism>
<keyword evidence="7" id="KW-0472">Membrane</keyword>
<evidence type="ECO:0000256" key="6">
    <source>
        <dbReference type="ARBA" id="ARBA00022989"/>
    </source>
</evidence>
<keyword evidence="4 9" id="KW-0732">Signal</keyword>
<keyword evidence="2" id="KW-0433">Leucine-rich repeat</keyword>
<evidence type="ECO:0000259" key="10">
    <source>
        <dbReference type="Pfam" id="PF08263"/>
    </source>
</evidence>
<keyword evidence="6" id="KW-1133">Transmembrane helix</keyword>
<dbReference type="InterPro" id="IPR032675">
    <property type="entry name" value="LRR_dom_sf"/>
</dbReference>
<dbReference type="AlphaFoldDB" id="A0A251U3J7"/>
<evidence type="ECO:0000256" key="8">
    <source>
        <dbReference type="ARBA" id="ARBA00023180"/>
    </source>
</evidence>
<feature type="signal peptide" evidence="9">
    <location>
        <begin position="1"/>
        <end position="18"/>
    </location>
</feature>
<protein>
    <submittedName>
        <fullName evidence="11">Putative leucine-rich repeat protein, plant-type</fullName>
    </submittedName>
</protein>
<evidence type="ECO:0000256" key="5">
    <source>
        <dbReference type="ARBA" id="ARBA00022737"/>
    </source>
</evidence>
<dbReference type="Proteomes" id="UP000215914">
    <property type="component" value="Chromosome 8"/>
</dbReference>
<dbReference type="Gene3D" id="3.80.10.10">
    <property type="entry name" value="Ribonuclease Inhibitor"/>
    <property type="match status" value="1"/>
</dbReference>
<evidence type="ECO:0000256" key="4">
    <source>
        <dbReference type="ARBA" id="ARBA00022729"/>
    </source>
</evidence>
<dbReference type="InParanoid" id="A0A251U3J7"/>
<evidence type="ECO:0000256" key="3">
    <source>
        <dbReference type="ARBA" id="ARBA00022692"/>
    </source>
</evidence>
<keyword evidence="3" id="KW-0812">Transmembrane</keyword>
<dbReference type="InterPro" id="IPR013210">
    <property type="entry name" value="LRR_N_plant-typ"/>
</dbReference>
<evidence type="ECO:0000256" key="9">
    <source>
        <dbReference type="SAM" id="SignalP"/>
    </source>
</evidence>
<reference evidence="12" key="1">
    <citation type="journal article" date="2017" name="Nature">
        <title>The sunflower genome provides insights into oil metabolism, flowering and Asterid evolution.</title>
        <authorList>
            <person name="Badouin H."/>
            <person name="Gouzy J."/>
            <person name="Grassa C.J."/>
            <person name="Murat F."/>
            <person name="Staton S.E."/>
            <person name="Cottret L."/>
            <person name="Lelandais-Briere C."/>
            <person name="Owens G.L."/>
            <person name="Carrere S."/>
            <person name="Mayjonade B."/>
            <person name="Legrand L."/>
            <person name="Gill N."/>
            <person name="Kane N.C."/>
            <person name="Bowers J.E."/>
            <person name="Hubner S."/>
            <person name="Bellec A."/>
            <person name="Berard A."/>
            <person name="Berges H."/>
            <person name="Blanchet N."/>
            <person name="Boniface M.C."/>
            <person name="Brunel D."/>
            <person name="Catrice O."/>
            <person name="Chaidir N."/>
            <person name="Claudel C."/>
            <person name="Donnadieu C."/>
            <person name="Faraut T."/>
            <person name="Fievet G."/>
            <person name="Helmstetter N."/>
            <person name="King M."/>
            <person name="Knapp S.J."/>
            <person name="Lai Z."/>
            <person name="Le Paslier M.C."/>
            <person name="Lippi Y."/>
            <person name="Lorenzon L."/>
            <person name="Mandel J.R."/>
            <person name="Marage G."/>
            <person name="Marchand G."/>
            <person name="Marquand E."/>
            <person name="Bret-Mestries E."/>
            <person name="Morien E."/>
            <person name="Nambeesan S."/>
            <person name="Nguyen T."/>
            <person name="Pegot-Espagnet P."/>
            <person name="Pouilly N."/>
            <person name="Raftis F."/>
            <person name="Sallet E."/>
            <person name="Schiex T."/>
            <person name="Thomas J."/>
            <person name="Vandecasteele C."/>
            <person name="Vares D."/>
            <person name="Vear F."/>
            <person name="Vautrin S."/>
            <person name="Crespi M."/>
            <person name="Mangin B."/>
            <person name="Burke J.M."/>
            <person name="Salse J."/>
            <person name="Munos S."/>
            <person name="Vincourt P."/>
            <person name="Rieseberg L.H."/>
            <person name="Langlade N.B."/>
        </authorList>
    </citation>
    <scope>NUCLEOTIDE SEQUENCE [LARGE SCALE GENOMIC DNA]</scope>
    <source>
        <strain evidence="12">cv. SF193</strain>
    </source>
</reference>
<accession>A0A251U3J7</accession>
<dbReference type="GO" id="GO:0016020">
    <property type="term" value="C:membrane"/>
    <property type="evidence" value="ECO:0007669"/>
    <property type="project" value="UniProtKB-SubCell"/>
</dbReference>
<dbReference type="EMBL" id="CM007897">
    <property type="protein sequence ID" value="OTG17724.1"/>
    <property type="molecule type" value="Genomic_DNA"/>
</dbReference>
<evidence type="ECO:0000256" key="7">
    <source>
        <dbReference type="ARBA" id="ARBA00023136"/>
    </source>
</evidence>
<gene>
    <name evidence="11" type="ORF">HannXRQ_Chr08g0215321</name>
</gene>
<dbReference type="PANTHER" id="PTHR48063:SF106">
    <property type="entry name" value="LEUCINE-RICH REPEAT DOMAIN, L DOMAIN-LIKE PROTEIN-RELATED"/>
    <property type="match status" value="1"/>
</dbReference>
<keyword evidence="12" id="KW-1185">Reference proteome</keyword>
<dbReference type="InterPro" id="IPR046956">
    <property type="entry name" value="RLP23-like"/>
</dbReference>
<evidence type="ECO:0000256" key="1">
    <source>
        <dbReference type="ARBA" id="ARBA00004479"/>
    </source>
</evidence>
<evidence type="ECO:0000313" key="12">
    <source>
        <dbReference type="Proteomes" id="UP000215914"/>
    </source>
</evidence>
<dbReference type="PANTHER" id="PTHR48063">
    <property type="entry name" value="LRR RECEPTOR-LIKE KINASE"/>
    <property type="match status" value="1"/>
</dbReference>
<comment type="subcellular location">
    <subcellularLocation>
        <location evidence="1">Membrane</location>
        <topology evidence="1">Single-pass type I membrane protein</topology>
    </subcellularLocation>
</comment>
<evidence type="ECO:0000256" key="2">
    <source>
        <dbReference type="ARBA" id="ARBA00022614"/>
    </source>
</evidence>